<organism evidence="5 6">
    <name type="scientific">Phaeomoniella chlamydospora</name>
    <name type="common">Phaeoacremonium chlamydosporum</name>
    <dbReference type="NCBI Taxonomy" id="158046"/>
    <lineage>
        <taxon>Eukaryota</taxon>
        <taxon>Fungi</taxon>
        <taxon>Dikarya</taxon>
        <taxon>Ascomycota</taxon>
        <taxon>Pezizomycotina</taxon>
        <taxon>Eurotiomycetes</taxon>
        <taxon>Chaetothyriomycetidae</taxon>
        <taxon>Phaeomoniellales</taxon>
        <taxon>Phaeomoniellaceae</taxon>
        <taxon>Phaeomoniella</taxon>
    </lineage>
</organism>
<dbReference type="OrthoDB" id="1394818at2759"/>
<reference evidence="5 6" key="1">
    <citation type="submission" date="2015-05" db="EMBL/GenBank/DDBJ databases">
        <title>Distinctive expansion of gene families associated with plant cell wall degradation and secondary metabolism in the genomes of grapevine trunk pathogens.</title>
        <authorList>
            <person name="Lawrence D.P."/>
            <person name="Travadon R."/>
            <person name="Rolshausen P.E."/>
            <person name="Baumgartner K."/>
        </authorList>
    </citation>
    <scope>NUCLEOTIDE SEQUENCE [LARGE SCALE GENOMIC DNA]</scope>
    <source>
        <strain evidence="5">UCRPC4</strain>
    </source>
</reference>
<feature type="region of interest" description="Disordered" evidence="3">
    <location>
        <begin position="449"/>
        <end position="484"/>
    </location>
</feature>
<sequence length="836" mass="92282">MLASSQDTLVEPDQPSIAQNASTAESQSAPTQPADQGPKPITEVLSAEATIEKTRIAVEEGRKITQDALAGSEAVSEVVRPKLTIDLGHSKIARLPEPVVDLIKDEVERLSLSHNQIWHIPYRFEECAQLRYLNIRTNNFREFPRAVYKLPLLEILDISRNKLRRVPEEIRQLTSLRVFSLMHNRVDDLPTSLCDMNKLQILKVAENPLRFRLRRVVDQKEQEVANTTLTDNEKELAITVEIKRFLQDERRGQIMTTPTPADAESGGEASEIAIDTPRPLKRYDEKTRLSSVPEQKEDDMVHNPLVEGAKGILYAIYQVHPQLSTLTSVAKSGDLRRNSIEIIWYTASAHIDQLNEVLENANIVYEDEEYRLDSIESAIKTACMRCIKSYTALCLQIQEYVPKIISRSDARYVRTTMLLLYGSIVEIKNACTSFGVDLQHPVANLSIDNSSPPTAVEQTLRAPRPIQDQSVSRPGARQRSDTAIQHPTLNTIITETQNMAAQQTPIFTQSLNMTGSTVNGTIHSGASLGPSAFTGTTLGNRSRSNSRATPISSVPSSVTGTPPSVDTFLVPQPGVAPSRINTLTGVSEAEEDRVFEEIFRALSRAYNAADQSLPITRRYITRSLEAANENRHPKEIRDMWSHLTYRCKACMDLSEALHSRLVNMKVKDPVAGRNQREFWALCKSFLQSFVNLVVEMRDAGGKQLLPAEAVYVLRPVQKACRDAGKLIDASPWNFLADDNSTSSMPTPLAQYPGGSGYSATGFPPPSQAANGISPVSVPLPATPLSAALGPAVQATVPSTPASAYGDQFFAGNVFQRADSLLSMQQAAGFPLYSRRA</sequence>
<dbReference type="SMART" id="SM00369">
    <property type="entry name" value="LRR_TYP"/>
    <property type="match status" value="3"/>
</dbReference>
<dbReference type="PANTHER" id="PTHR48051">
    <property type="match status" value="1"/>
</dbReference>
<dbReference type="PANTHER" id="PTHR48051:SF54">
    <property type="entry name" value="LEUCINE-RICH REPEAT-CONTAINING PROTEIN"/>
    <property type="match status" value="1"/>
</dbReference>
<feature type="compositionally biased region" description="Low complexity" evidence="3">
    <location>
        <begin position="549"/>
        <end position="563"/>
    </location>
</feature>
<dbReference type="AlphaFoldDB" id="A0A0G2GK42"/>
<feature type="domain" description="Disease resistance R13L4/SHOC-2-like LRR" evidence="4">
    <location>
        <begin position="126"/>
        <end position="204"/>
    </location>
</feature>
<dbReference type="InterPro" id="IPR050216">
    <property type="entry name" value="LRR_domain-containing"/>
</dbReference>
<dbReference type="Pfam" id="PF10428">
    <property type="entry name" value="SOG2"/>
    <property type="match status" value="1"/>
</dbReference>
<evidence type="ECO:0000313" key="6">
    <source>
        <dbReference type="Proteomes" id="UP000053317"/>
    </source>
</evidence>
<feature type="region of interest" description="Disordered" evidence="3">
    <location>
        <begin position="1"/>
        <end position="40"/>
    </location>
</feature>
<keyword evidence="2" id="KW-0677">Repeat</keyword>
<proteinExistence type="predicted"/>
<name>A0A0G2GK42_PHACM</name>
<dbReference type="Proteomes" id="UP000053317">
    <property type="component" value="Unassembled WGS sequence"/>
</dbReference>
<evidence type="ECO:0000313" key="5">
    <source>
        <dbReference type="EMBL" id="KKY23853.1"/>
    </source>
</evidence>
<evidence type="ECO:0000256" key="2">
    <source>
        <dbReference type="ARBA" id="ARBA00022737"/>
    </source>
</evidence>
<gene>
    <name evidence="5" type="ORF">UCRPC4_g02666</name>
</gene>
<evidence type="ECO:0000259" key="4">
    <source>
        <dbReference type="Pfam" id="PF23598"/>
    </source>
</evidence>
<feature type="region of interest" description="Disordered" evidence="3">
    <location>
        <begin position="532"/>
        <end position="563"/>
    </location>
</feature>
<dbReference type="GO" id="GO:0005737">
    <property type="term" value="C:cytoplasm"/>
    <property type="evidence" value="ECO:0007669"/>
    <property type="project" value="TreeGrafter"/>
</dbReference>
<evidence type="ECO:0000256" key="3">
    <source>
        <dbReference type="SAM" id="MobiDB-lite"/>
    </source>
</evidence>
<keyword evidence="1" id="KW-0433">Leucine-rich repeat</keyword>
<dbReference type="SUPFAM" id="SSF52075">
    <property type="entry name" value="Outer arm dynein light chain 1"/>
    <property type="match status" value="1"/>
</dbReference>
<keyword evidence="6" id="KW-1185">Reference proteome</keyword>
<dbReference type="InterPro" id="IPR032675">
    <property type="entry name" value="LRR_dom_sf"/>
</dbReference>
<feature type="compositionally biased region" description="Polar residues" evidence="3">
    <location>
        <begin position="16"/>
        <end position="34"/>
    </location>
</feature>
<feature type="compositionally biased region" description="Polar residues" evidence="3">
    <location>
        <begin position="533"/>
        <end position="548"/>
    </location>
</feature>
<reference evidence="5 6" key="2">
    <citation type="submission" date="2015-05" db="EMBL/GenBank/DDBJ databases">
        <authorList>
            <person name="Morales-Cruz A."/>
            <person name="Amrine K.C."/>
            <person name="Cantu D."/>
        </authorList>
    </citation>
    <scope>NUCLEOTIDE SEQUENCE [LARGE SCALE GENOMIC DNA]</scope>
    <source>
        <strain evidence="5">UCRPC4</strain>
    </source>
</reference>
<protein>
    <submittedName>
        <fullName evidence="5">Putative cell morphogenesis protein</fullName>
    </submittedName>
</protein>
<dbReference type="EMBL" id="LCWF01000064">
    <property type="protein sequence ID" value="KKY23853.1"/>
    <property type="molecule type" value="Genomic_DNA"/>
</dbReference>
<evidence type="ECO:0000256" key="1">
    <source>
        <dbReference type="ARBA" id="ARBA00022614"/>
    </source>
</evidence>
<dbReference type="InterPro" id="IPR019487">
    <property type="entry name" value="RAM_signalling_pathway_SOG2"/>
</dbReference>
<dbReference type="Gene3D" id="3.80.10.10">
    <property type="entry name" value="Ribonuclease Inhibitor"/>
    <property type="match status" value="1"/>
</dbReference>
<dbReference type="Pfam" id="PF23598">
    <property type="entry name" value="LRR_14"/>
    <property type="match status" value="1"/>
</dbReference>
<accession>A0A0G2GK42</accession>
<dbReference type="InterPro" id="IPR003591">
    <property type="entry name" value="Leu-rich_rpt_typical-subtyp"/>
</dbReference>
<comment type="caution">
    <text evidence="5">The sequence shown here is derived from an EMBL/GenBank/DDBJ whole genome shotgun (WGS) entry which is preliminary data.</text>
</comment>
<dbReference type="InterPro" id="IPR055414">
    <property type="entry name" value="LRR_R13L4/SHOC2-like"/>
</dbReference>